<dbReference type="InterPro" id="IPR000847">
    <property type="entry name" value="LysR_HTH_N"/>
</dbReference>
<dbReference type="FunFam" id="1.10.10.10:FF:000001">
    <property type="entry name" value="LysR family transcriptional regulator"/>
    <property type="match status" value="1"/>
</dbReference>
<dbReference type="GO" id="GO:0006351">
    <property type="term" value="P:DNA-templated transcription"/>
    <property type="evidence" value="ECO:0007669"/>
    <property type="project" value="TreeGrafter"/>
</dbReference>
<dbReference type="InterPro" id="IPR036390">
    <property type="entry name" value="WH_DNA-bd_sf"/>
</dbReference>
<dbReference type="RefSeq" id="WP_130519610.1">
    <property type="nucleotide sequence ID" value="NZ_SHMA01000010.1"/>
</dbReference>
<keyword evidence="4" id="KW-0804">Transcription</keyword>
<sequence>MDRLEAMRVFASVVEASSFTKAAAALRISKTSATQLVQQLEAHLQVKLLNRTTRRVNPTADGLTYYAQVVRVLADIEDAEDSLAAAATAPRGRLRVDVPSPWARFVLLPALPDFLARYPDIRFDIGVSDRAVDLIGEQVDCVVRAGVITDPSLVARHVGELEIGLYAAPSYLARHGTPTHPDALIQAAHRVVGFRSPRTGKVLELALHKGDEDLVPRVRPAVTLDDGNACLAAGTAGLGLLCLPQYMTREALASGALVRLLDDWRLEPMPLSIAYRANRHPNLKLRAFIDWVVELVDARDTSVVLPRWSTANMPDRPMCP</sequence>
<dbReference type="GO" id="GO:0003700">
    <property type="term" value="F:DNA-binding transcription factor activity"/>
    <property type="evidence" value="ECO:0007669"/>
    <property type="project" value="InterPro"/>
</dbReference>
<dbReference type="EMBL" id="SHMB01000005">
    <property type="protein sequence ID" value="TAA27767.1"/>
    <property type="molecule type" value="Genomic_DNA"/>
</dbReference>
<dbReference type="CDD" id="cd08472">
    <property type="entry name" value="PBP2_CrgA_like_3"/>
    <property type="match status" value="1"/>
</dbReference>
<feature type="domain" description="HTH lysR-type" evidence="5">
    <location>
        <begin position="1"/>
        <end position="59"/>
    </location>
</feature>
<dbReference type="Gene3D" id="3.40.190.290">
    <property type="match status" value="1"/>
</dbReference>
<dbReference type="SUPFAM" id="SSF46785">
    <property type="entry name" value="Winged helix' DNA-binding domain"/>
    <property type="match status" value="1"/>
</dbReference>
<comment type="caution">
    <text evidence="6">The sequence shown here is derived from an EMBL/GenBank/DDBJ whole genome shotgun (WGS) entry which is preliminary data.</text>
</comment>
<dbReference type="PROSITE" id="PS50931">
    <property type="entry name" value="HTH_LYSR"/>
    <property type="match status" value="1"/>
</dbReference>
<protein>
    <submittedName>
        <fullName evidence="6">LysR family transcriptional regulator</fullName>
    </submittedName>
</protein>
<name>A0A4Q8LEX4_9GAMM</name>
<dbReference type="InterPro" id="IPR036388">
    <property type="entry name" value="WH-like_DNA-bd_sf"/>
</dbReference>
<dbReference type="PANTHER" id="PTHR30537:SF17">
    <property type="entry name" value="LYSR-FAMILY REGULATORY PROTEIN"/>
    <property type="match status" value="1"/>
</dbReference>
<proteinExistence type="inferred from homology"/>
<accession>A0A4Q8LEX4</accession>
<evidence type="ECO:0000256" key="3">
    <source>
        <dbReference type="ARBA" id="ARBA00023125"/>
    </source>
</evidence>
<dbReference type="AlphaFoldDB" id="A0A4Q8LEX4"/>
<dbReference type="Proteomes" id="UP000291286">
    <property type="component" value="Unassembled WGS sequence"/>
</dbReference>
<evidence type="ECO:0000256" key="1">
    <source>
        <dbReference type="ARBA" id="ARBA00009437"/>
    </source>
</evidence>
<reference evidence="6 7" key="1">
    <citation type="submission" date="2019-02" db="EMBL/GenBank/DDBJ databases">
        <title>WGS of Pseudoxanthomonas species novum from clinical isolates.</title>
        <authorList>
            <person name="Bernier A.-M."/>
            <person name="Bernard K."/>
            <person name="Vachon A."/>
        </authorList>
    </citation>
    <scope>NUCLEOTIDE SEQUENCE [LARGE SCALE GENOMIC DNA]</scope>
    <source>
        <strain evidence="6 7">NML171202</strain>
    </source>
</reference>
<dbReference type="SUPFAM" id="SSF53850">
    <property type="entry name" value="Periplasmic binding protein-like II"/>
    <property type="match status" value="1"/>
</dbReference>
<keyword evidence="2" id="KW-0805">Transcription regulation</keyword>
<dbReference type="Gene3D" id="1.10.10.10">
    <property type="entry name" value="Winged helix-like DNA-binding domain superfamily/Winged helix DNA-binding domain"/>
    <property type="match status" value="1"/>
</dbReference>
<organism evidence="6 7">
    <name type="scientific">Pseudoxanthomonas winnipegensis</name>
    <dbReference type="NCBI Taxonomy" id="2480810"/>
    <lineage>
        <taxon>Bacteria</taxon>
        <taxon>Pseudomonadati</taxon>
        <taxon>Pseudomonadota</taxon>
        <taxon>Gammaproteobacteria</taxon>
        <taxon>Lysobacterales</taxon>
        <taxon>Lysobacteraceae</taxon>
        <taxon>Pseudoxanthomonas</taxon>
    </lineage>
</organism>
<dbReference type="PANTHER" id="PTHR30537">
    <property type="entry name" value="HTH-TYPE TRANSCRIPTIONAL REGULATOR"/>
    <property type="match status" value="1"/>
</dbReference>
<dbReference type="GO" id="GO:0043565">
    <property type="term" value="F:sequence-specific DNA binding"/>
    <property type="evidence" value="ECO:0007669"/>
    <property type="project" value="TreeGrafter"/>
</dbReference>
<dbReference type="InterPro" id="IPR005119">
    <property type="entry name" value="LysR_subst-bd"/>
</dbReference>
<dbReference type="InterPro" id="IPR058163">
    <property type="entry name" value="LysR-type_TF_proteobact-type"/>
</dbReference>
<evidence type="ECO:0000259" key="5">
    <source>
        <dbReference type="PROSITE" id="PS50931"/>
    </source>
</evidence>
<keyword evidence="3" id="KW-0238">DNA-binding</keyword>
<dbReference type="Pfam" id="PF03466">
    <property type="entry name" value="LysR_substrate"/>
    <property type="match status" value="1"/>
</dbReference>
<gene>
    <name evidence="6" type="ORF">EA661_13615</name>
</gene>
<comment type="similarity">
    <text evidence="1">Belongs to the LysR transcriptional regulatory family.</text>
</comment>
<dbReference type="Pfam" id="PF00126">
    <property type="entry name" value="HTH_1"/>
    <property type="match status" value="1"/>
</dbReference>
<evidence type="ECO:0000313" key="7">
    <source>
        <dbReference type="Proteomes" id="UP000291286"/>
    </source>
</evidence>
<evidence type="ECO:0000313" key="6">
    <source>
        <dbReference type="EMBL" id="TAA27767.1"/>
    </source>
</evidence>
<evidence type="ECO:0000256" key="2">
    <source>
        <dbReference type="ARBA" id="ARBA00023015"/>
    </source>
</evidence>
<evidence type="ECO:0000256" key="4">
    <source>
        <dbReference type="ARBA" id="ARBA00023163"/>
    </source>
</evidence>